<sequence length="151" mass="17184">MENMTWYDTEVPERAKTTYHSLIEFNNGVGFVSYQNVFDNRSIQVCQLIREGGEGLFWEKMIRVSGMGIPLTPSVFVGNDIISVLECKGGFGAANDTNRTNLLMSMLKHKTTSVEQLMHYSWQEELCLNTITMHSESLYKLNTNWQGIGAF</sequence>
<evidence type="ECO:0000313" key="2">
    <source>
        <dbReference type="Proteomes" id="UP001341840"/>
    </source>
</evidence>
<proteinExistence type="predicted"/>
<comment type="caution">
    <text evidence="1">The sequence shown here is derived from an EMBL/GenBank/DDBJ whole genome shotgun (WGS) entry which is preliminary data.</text>
</comment>
<evidence type="ECO:0000313" key="1">
    <source>
        <dbReference type="EMBL" id="MED6197681.1"/>
    </source>
</evidence>
<accession>A0ABU6XKE3</accession>
<dbReference type="EMBL" id="JASCZI010211950">
    <property type="protein sequence ID" value="MED6197681.1"/>
    <property type="molecule type" value="Genomic_DNA"/>
</dbReference>
<organism evidence="1 2">
    <name type="scientific">Stylosanthes scabra</name>
    <dbReference type="NCBI Taxonomy" id="79078"/>
    <lineage>
        <taxon>Eukaryota</taxon>
        <taxon>Viridiplantae</taxon>
        <taxon>Streptophyta</taxon>
        <taxon>Embryophyta</taxon>
        <taxon>Tracheophyta</taxon>
        <taxon>Spermatophyta</taxon>
        <taxon>Magnoliopsida</taxon>
        <taxon>eudicotyledons</taxon>
        <taxon>Gunneridae</taxon>
        <taxon>Pentapetalae</taxon>
        <taxon>rosids</taxon>
        <taxon>fabids</taxon>
        <taxon>Fabales</taxon>
        <taxon>Fabaceae</taxon>
        <taxon>Papilionoideae</taxon>
        <taxon>50 kb inversion clade</taxon>
        <taxon>dalbergioids sensu lato</taxon>
        <taxon>Dalbergieae</taxon>
        <taxon>Pterocarpus clade</taxon>
        <taxon>Stylosanthes</taxon>
    </lineage>
</organism>
<keyword evidence="2" id="KW-1185">Reference proteome</keyword>
<gene>
    <name evidence="1" type="ORF">PIB30_058939</name>
</gene>
<reference evidence="1 2" key="1">
    <citation type="journal article" date="2023" name="Plants (Basel)">
        <title>Bridging the Gap: Combining Genomics and Transcriptomics Approaches to Understand Stylosanthes scabra, an Orphan Legume from the Brazilian Caatinga.</title>
        <authorList>
            <person name="Ferreira-Neto J.R.C."/>
            <person name="da Silva M.D."/>
            <person name="Binneck E."/>
            <person name="de Melo N.F."/>
            <person name="da Silva R.H."/>
            <person name="de Melo A.L.T.M."/>
            <person name="Pandolfi V."/>
            <person name="Bustamante F.O."/>
            <person name="Brasileiro-Vidal A.C."/>
            <person name="Benko-Iseppon A.M."/>
        </authorList>
    </citation>
    <scope>NUCLEOTIDE SEQUENCE [LARGE SCALE GENOMIC DNA]</scope>
    <source>
        <tissue evidence="1">Leaves</tissue>
    </source>
</reference>
<dbReference type="Proteomes" id="UP001341840">
    <property type="component" value="Unassembled WGS sequence"/>
</dbReference>
<name>A0ABU6XKE3_9FABA</name>
<protein>
    <submittedName>
        <fullName evidence="1">Uncharacterized protein</fullName>
    </submittedName>
</protein>